<feature type="domain" description="Transposase IS4-like" evidence="1">
    <location>
        <begin position="37"/>
        <end position="261"/>
    </location>
</feature>
<dbReference type="PANTHER" id="PTHR30298:SF0">
    <property type="entry name" value="PROTEIN YBFL-RELATED"/>
    <property type="match status" value="1"/>
</dbReference>
<proteinExistence type="predicted"/>
<gene>
    <name evidence="2" type="ORF">D0T11_18575</name>
</gene>
<evidence type="ECO:0000313" key="3">
    <source>
        <dbReference type="Proteomes" id="UP000284250"/>
    </source>
</evidence>
<evidence type="ECO:0000313" key="2">
    <source>
        <dbReference type="EMBL" id="RIY06446.1"/>
    </source>
</evidence>
<evidence type="ECO:0000259" key="1">
    <source>
        <dbReference type="Pfam" id="PF01609"/>
    </source>
</evidence>
<dbReference type="AlphaFoldDB" id="A0A418QMJ1"/>
<organism evidence="2 3">
    <name type="scientific">Hymenobacter rubripertinctus</name>
    <dbReference type="NCBI Taxonomy" id="2029981"/>
    <lineage>
        <taxon>Bacteria</taxon>
        <taxon>Pseudomonadati</taxon>
        <taxon>Bacteroidota</taxon>
        <taxon>Cytophagia</taxon>
        <taxon>Cytophagales</taxon>
        <taxon>Hymenobacteraceae</taxon>
        <taxon>Hymenobacter</taxon>
    </lineage>
</organism>
<sequence length="302" mass="34380">MARQTAGPFAFSVCLTADNQVLNPYMIDFAEVLETIDHKHIRIDGKELRGTIRQGKKHADAQVLSAWLTEESISFGQLQIARKSNEITAIPELLNALDCQGSIITIDAIGCQKAIVQKIIDQQADYLIALKRNQGALYEQLSEYLLKNKAQLPRYEQLDKGHNRGEKRTVYVTPRVACLEAAEEWTRLHTLILVESTRVVAGQQQTSTRFYISSLIDTCPEVYAHLIRGHWGIENGLHWHLDITFREDDCRVRKGNGPLNLNIFRKFSLFLLTHEPSKISLKRKRKKAARDDGFMLELLKSA</sequence>
<protein>
    <submittedName>
        <fullName evidence="2">ISAs1 family transposase</fullName>
    </submittedName>
</protein>
<reference evidence="2 3" key="1">
    <citation type="submission" date="2019-01" db="EMBL/GenBank/DDBJ databases">
        <title>Hymenobacter humicola sp. nov., isolated from soils in Antarctica.</title>
        <authorList>
            <person name="Sedlacek I."/>
            <person name="Holochova P."/>
            <person name="Kralova S."/>
            <person name="Pantucek R."/>
            <person name="Stankova E."/>
            <person name="Vrbovska V."/>
            <person name="Kristofova L."/>
            <person name="Svec P."/>
            <person name="Busse H.-J."/>
        </authorList>
    </citation>
    <scope>NUCLEOTIDE SEQUENCE [LARGE SCALE GENOMIC DNA]</scope>
    <source>
        <strain evidence="2 3">CCM 8852</strain>
    </source>
</reference>
<dbReference type="InterPro" id="IPR002559">
    <property type="entry name" value="Transposase_11"/>
</dbReference>
<dbReference type="InterPro" id="IPR047647">
    <property type="entry name" value="ISAs1_transpos"/>
</dbReference>
<name>A0A418QMJ1_9BACT</name>
<dbReference type="GO" id="GO:0003677">
    <property type="term" value="F:DNA binding"/>
    <property type="evidence" value="ECO:0007669"/>
    <property type="project" value="InterPro"/>
</dbReference>
<dbReference type="InterPro" id="IPR051698">
    <property type="entry name" value="Transposase_11-like"/>
</dbReference>
<keyword evidence="3" id="KW-1185">Reference proteome</keyword>
<comment type="caution">
    <text evidence="2">The sequence shown here is derived from an EMBL/GenBank/DDBJ whole genome shotgun (WGS) entry which is preliminary data.</text>
</comment>
<dbReference type="GO" id="GO:0006313">
    <property type="term" value="P:DNA transposition"/>
    <property type="evidence" value="ECO:0007669"/>
    <property type="project" value="InterPro"/>
</dbReference>
<dbReference type="RefSeq" id="WP_119657311.1">
    <property type="nucleotide sequence ID" value="NZ_QYCN01000040.1"/>
</dbReference>
<dbReference type="Proteomes" id="UP000284250">
    <property type="component" value="Unassembled WGS sequence"/>
</dbReference>
<dbReference type="NCBIfam" id="NF033564">
    <property type="entry name" value="transpos_ISAs1"/>
    <property type="match status" value="1"/>
</dbReference>
<dbReference type="PANTHER" id="PTHR30298">
    <property type="entry name" value="H REPEAT-ASSOCIATED PREDICTED TRANSPOSASE"/>
    <property type="match status" value="1"/>
</dbReference>
<dbReference type="Pfam" id="PF01609">
    <property type="entry name" value="DDE_Tnp_1"/>
    <property type="match status" value="1"/>
</dbReference>
<accession>A0A418QMJ1</accession>
<dbReference type="GO" id="GO:0004803">
    <property type="term" value="F:transposase activity"/>
    <property type="evidence" value="ECO:0007669"/>
    <property type="project" value="InterPro"/>
</dbReference>
<dbReference type="EMBL" id="QYCN01000040">
    <property type="protein sequence ID" value="RIY06446.1"/>
    <property type="molecule type" value="Genomic_DNA"/>
</dbReference>